<dbReference type="RefSeq" id="WP_063242744.1">
    <property type="nucleotide sequence ID" value="NZ_LUKF01000002.1"/>
</dbReference>
<gene>
    <name evidence="1" type="ORF">AZI85_14040</name>
</gene>
<dbReference type="EMBL" id="LUKF01000002">
    <property type="protein sequence ID" value="KYG70261.1"/>
    <property type="molecule type" value="Genomic_DNA"/>
</dbReference>
<evidence type="ECO:0000313" key="1">
    <source>
        <dbReference type="EMBL" id="KYG70261.1"/>
    </source>
</evidence>
<comment type="caution">
    <text evidence="1">The sequence shown here is derived from an EMBL/GenBank/DDBJ whole genome shotgun (WGS) entry which is preliminary data.</text>
</comment>
<reference evidence="1 2" key="1">
    <citation type="submission" date="2016-03" db="EMBL/GenBank/DDBJ databases">
        <authorList>
            <person name="Ploux O."/>
        </authorList>
    </citation>
    <scope>NUCLEOTIDE SEQUENCE [LARGE SCALE GENOMIC DNA]</scope>
    <source>
        <strain evidence="1 2">BER2</strain>
    </source>
</reference>
<name>A0A150WUZ0_BDEBC</name>
<proteinExistence type="predicted"/>
<dbReference type="OrthoDB" id="5293304at2"/>
<dbReference type="AlphaFoldDB" id="A0A150WUZ0"/>
<organism evidence="1 2">
    <name type="scientific">Bdellovibrio bacteriovorus</name>
    <dbReference type="NCBI Taxonomy" id="959"/>
    <lineage>
        <taxon>Bacteria</taxon>
        <taxon>Pseudomonadati</taxon>
        <taxon>Bdellovibrionota</taxon>
        <taxon>Bdellovibrionia</taxon>
        <taxon>Bdellovibrionales</taxon>
        <taxon>Pseudobdellovibrionaceae</taxon>
        <taxon>Bdellovibrio</taxon>
    </lineage>
</organism>
<accession>A0A150WUZ0</accession>
<protein>
    <submittedName>
        <fullName evidence="1">Uncharacterized protein</fullName>
    </submittedName>
</protein>
<sequence length="171" mass="18459">MRSLKLIVINALTLIIGLGLMSGSVSQRSAEAARFETIPSLQVNRLGNLRGQYLTVLYAVGSRPFISTDSSQITISQVKESRTVYISADSMSLPSVQVEKEGFRPSYNIIVFVVSPQPNYSWVNADGSAPQGMSITSNRMSSLINAINKTDVDSFIAAQGEAGTLQVNLVK</sequence>
<dbReference type="Proteomes" id="UP000075391">
    <property type="component" value="Unassembled WGS sequence"/>
</dbReference>
<evidence type="ECO:0000313" key="2">
    <source>
        <dbReference type="Proteomes" id="UP000075391"/>
    </source>
</evidence>